<evidence type="ECO:0000256" key="8">
    <source>
        <dbReference type="ARBA" id="ARBA00049244"/>
    </source>
</evidence>
<keyword evidence="4" id="KW-0548">Nucleotidyltransferase</keyword>
<comment type="similarity">
    <text evidence="7">Belongs to the DNA polymerase HolA subunit family.</text>
</comment>
<sequence>MRIAQDFVTKELPKIIKLPYCVIAGDEPALMLNTEQKIKDAIMNSGEYEREVFDVDNKFNWSDIINTGQSLSLFSTQKLIQLKFANKPDAKTFKILHECLDKTNPDLFYLITMPKLDSNTLKNKTLSMVERNGCLITIYPPDHTKLPSWIQNRARELHVNLSQESVAFIAAHNEGNFLAIEQLLTQLSFLYGHQQISNEMIAELSSENSNFVAFDLSSALLTGDIARIYRIIQGLRSEGDVPTLVNWVLQKEIAILQRMYAKIDAGATIEMALNDVWQNQKPLYRLALNRMNPNRLRNLTSMVVQIDLSIKGQMNENPWNAIMRTAFAFAGKRLLPLSAEIKL</sequence>
<name>A0ABP9N1H6_9GAMM</name>
<feature type="domain" description="DNA polymerase III subunit delta C-terminal" evidence="11">
    <location>
        <begin position="215"/>
        <end position="332"/>
    </location>
</feature>
<reference evidence="13" key="1">
    <citation type="journal article" date="2019" name="Int. J. Syst. Evol. Microbiol.">
        <title>The Global Catalogue of Microorganisms (GCM) 10K type strain sequencing project: providing services to taxonomists for standard genome sequencing and annotation.</title>
        <authorList>
            <consortium name="The Broad Institute Genomics Platform"/>
            <consortium name="The Broad Institute Genome Sequencing Center for Infectious Disease"/>
            <person name="Wu L."/>
            <person name="Ma J."/>
        </authorList>
    </citation>
    <scope>NUCLEOTIDE SEQUENCE [LARGE SCALE GENOMIC DNA]</scope>
    <source>
        <strain evidence="13">JCM 18424</strain>
    </source>
</reference>
<dbReference type="InterPro" id="IPR027417">
    <property type="entry name" value="P-loop_NTPase"/>
</dbReference>
<proteinExistence type="inferred from homology"/>
<dbReference type="NCBIfam" id="TIGR01128">
    <property type="entry name" value="holA"/>
    <property type="match status" value="1"/>
</dbReference>
<evidence type="ECO:0000256" key="9">
    <source>
        <dbReference type="NCBIfam" id="TIGR01128"/>
    </source>
</evidence>
<dbReference type="Gene3D" id="3.40.50.300">
    <property type="entry name" value="P-loop containing nucleotide triphosphate hydrolases"/>
    <property type="match status" value="1"/>
</dbReference>
<dbReference type="Gene3D" id="1.10.8.60">
    <property type="match status" value="1"/>
</dbReference>
<dbReference type="InterPro" id="IPR005790">
    <property type="entry name" value="DNA_polIII_delta"/>
</dbReference>
<protein>
    <recommendedName>
        <fullName evidence="2 9">DNA polymerase III subunit delta</fullName>
        <ecNumber evidence="1 9">2.7.7.7</ecNumber>
    </recommendedName>
</protein>
<evidence type="ECO:0000256" key="1">
    <source>
        <dbReference type="ARBA" id="ARBA00012417"/>
    </source>
</evidence>
<evidence type="ECO:0000259" key="10">
    <source>
        <dbReference type="Pfam" id="PF06144"/>
    </source>
</evidence>
<evidence type="ECO:0000256" key="7">
    <source>
        <dbReference type="ARBA" id="ARBA00034754"/>
    </source>
</evidence>
<keyword evidence="13" id="KW-1185">Reference proteome</keyword>
<dbReference type="Proteomes" id="UP001500631">
    <property type="component" value="Unassembled WGS sequence"/>
</dbReference>
<dbReference type="InterPro" id="IPR032780">
    <property type="entry name" value="DNA_pol3_delt_C"/>
</dbReference>
<dbReference type="SUPFAM" id="SSF48019">
    <property type="entry name" value="post-AAA+ oligomerization domain-like"/>
    <property type="match status" value="1"/>
</dbReference>
<keyword evidence="5" id="KW-0235">DNA replication</keyword>
<evidence type="ECO:0000256" key="5">
    <source>
        <dbReference type="ARBA" id="ARBA00022705"/>
    </source>
</evidence>
<accession>A0ABP9N1H6</accession>
<dbReference type="InterPro" id="IPR010372">
    <property type="entry name" value="DNA_pol3_delta_N"/>
</dbReference>
<evidence type="ECO:0000256" key="2">
    <source>
        <dbReference type="ARBA" id="ARBA00017703"/>
    </source>
</evidence>
<dbReference type="SUPFAM" id="SSF52540">
    <property type="entry name" value="P-loop containing nucleoside triphosphate hydrolases"/>
    <property type="match status" value="1"/>
</dbReference>
<evidence type="ECO:0000313" key="13">
    <source>
        <dbReference type="Proteomes" id="UP001500631"/>
    </source>
</evidence>
<evidence type="ECO:0000256" key="4">
    <source>
        <dbReference type="ARBA" id="ARBA00022695"/>
    </source>
</evidence>
<comment type="caution">
    <text evidence="12">The sequence shown here is derived from an EMBL/GenBank/DDBJ whole genome shotgun (WGS) entry which is preliminary data.</text>
</comment>
<dbReference type="CDD" id="cd18138">
    <property type="entry name" value="HLD_clamp_pol_III_delta"/>
    <property type="match status" value="1"/>
</dbReference>
<comment type="catalytic activity">
    <reaction evidence="8">
        <text>DNA(n) + a 2'-deoxyribonucleoside 5'-triphosphate = DNA(n+1) + diphosphate</text>
        <dbReference type="Rhea" id="RHEA:22508"/>
        <dbReference type="Rhea" id="RHEA-COMP:17339"/>
        <dbReference type="Rhea" id="RHEA-COMP:17340"/>
        <dbReference type="ChEBI" id="CHEBI:33019"/>
        <dbReference type="ChEBI" id="CHEBI:61560"/>
        <dbReference type="ChEBI" id="CHEBI:173112"/>
        <dbReference type="EC" id="2.7.7.7"/>
    </reaction>
</comment>
<gene>
    <name evidence="12" type="primary">holA</name>
    <name evidence="12" type="ORF">GCM10023338_19710</name>
</gene>
<dbReference type="InterPro" id="IPR008921">
    <property type="entry name" value="DNA_pol3_clamp-load_cplx_C"/>
</dbReference>
<evidence type="ECO:0000313" key="12">
    <source>
        <dbReference type="EMBL" id="GAA5102460.1"/>
    </source>
</evidence>
<dbReference type="Pfam" id="PF14840">
    <property type="entry name" value="DNA_pol3_delt_C"/>
    <property type="match status" value="1"/>
</dbReference>
<evidence type="ECO:0000256" key="6">
    <source>
        <dbReference type="ARBA" id="ARBA00022932"/>
    </source>
</evidence>
<feature type="domain" description="DNA polymerase III delta N-terminal" evidence="10">
    <location>
        <begin position="22"/>
        <end position="127"/>
    </location>
</feature>
<dbReference type="PANTHER" id="PTHR34388">
    <property type="entry name" value="DNA POLYMERASE III SUBUNIT DELTA"/>
    <property type="match status" value="1"/>
</dbReference>
<keyword evidence="3" id="KW-0808">Transferase</keyword>
<evidence type="ECO:0000256" key="3">
    <source>
        <dbReference type="ARBA" id="ARBA00022679"/>
    </source>
</evidence>
<dbReference type="Gene3D" id="1.20.272.10">
    <property type="match status" value="1"/>
</dbReference>
<dbReference type="PANTHER" id="PTHR34388:SF1">
    <property type="entry name" value="DNA POLYMERASE III SUBUNIT DELTA"/>
    <property type="match status" value="1"/>
</dbReference>
<dbReference type="EC" id="2.7.7.7" evidence="1 9"/>
<keyword evidence="6" id="KW-0239">DNA-directed DNA polymerase</keyword>
<dbReference type="RefSeq" id="WP_077926528.1">
    <property type="nucleotide sequence ID" value="NZ_BAABKE010000007.1"/>
</dbReference>
<organism evidence="12 13">
    <name type="scientific">Wohlfahrtiimonas larvae</name>
    <dbReference type="NCBI Taxonomy" id="1157986"/>
    <lineage>
        <taxon>Bacteria</taxon>
        <taxon>Pseudomonadati</taxon>
        <taxon>Pseudomonadota</taxon>
        <taxon>Gammaproteobacteria</taxon>
        <taxon>Cardiobacteriales</taxon>
        <taxon>Ignatzschineriaceae</taxon>
        <taxon>Wohlfahrtiimonas</taxon>
    </lineage>
</organism>
<dbReference type="Pfam" id="PF06144">
    <property type="entry name" value="DNA_pol3_delta"/>
    <property type="match status" value="1"/>
</dbReference>
<evidence type="ECO:0000259" key="11">
    <source>
        <dbReference type="Pfam" id="PF14840"/>
    </source>
</evidence>
<dbReference type="EMBL" id="BAABKE010000007">
    <property type="protein sequence ID" value="GAA5102460.1"/>
    <property type="molecule type" value="Genomic_DNA"/>
</dbReference>